<name>A0ABD0BER8_CORUL</name>
<accession>A0ABD0BER8</accession>
<keyword evidence="1" id="KW-1133">Transmembrane helix</keyword>
<keyword evidence="1" id="KW-0472">Membrane</keyword>
<feature type="transmembrane region" description="Helical" evidence="1">
    <location>
        <begin position="120"/>
        <end position="140"/>
    </location>
</feature>
<protein>
    <recommendedName>
        <fullName evidence="4">Integral membrane protein</fullName>
    </recommendedName>
</protein>
<feature type="transmembrane region" description="Helical" evidence="1">
    <location>
        <begin position="21"/>
        <end position="45"/>
    </location>
</feature>
<evidence type="ECO:0000256" key="1">
    <source>
        <dbReference type="SAM" id="Phobius"/>
    </source>
</evidence>
<dbReference type="Proteomes" id="UP001205910">
    <property type="component" value="Unassembled WGS sequence"/>
</dbReference>
<feature type="transmembrane region" description="Helical" evidence="1">
    <location>
        <begin position="92"/>
        <end position="114"/>
    </location>
</feature>
<organism evidence="2 3">
    <name type="scientific">Corynebacterium ulcerans</name>
    <dbReference type="NCBI Taxonomy" id="65058"/>
    <lineage>
        <taxon>Bacteria</taxon>
        <taxon>Bacillati</taxon>
        <taxon>Actinomycetota</taxon>
        <taxon>Actinomycetes</taxon>
        <taxon>Mycobacteriales</taxon>
        <taxon>Corynebacteriaceae</taxon>
        <taxon>Corynebacterium</taxon>
    </lineage>
</organism>
<keyword evidence="1" id="KW-0812">Transmembrane</keyword>
<dbReference type="AlphaFoldDB" id="A0ABD0BER8"/>
<sequence length="156" mass="17380">MLMPIERLPMKVQPAAYRVRAFLMTDSTALLLLFIVQIAVGFYYLPNVLGDPLQWHRPVESIMPIVAWAWVHIAVGLLCLVAAFTDRGHIDVVALAAATGLNLSWTFSLLASAVEHDQAVLWLVGVLILSMTVSLMWAVWRGKRGDIPFSREGRNL</sequence>
<evidence type="ECO:0000313" key="3">
    <source>
        <dbReference type="Proteomes" id="UP001205910"/>
    </source>
</evidence>
<evidence type="ECO:0000313" key="2">
    <source>
        <dbReference type="EMBL" id="GJJ42123.1"/>
    </source>
</evidence>
<evidence type="ECO:0008006" key="4">
    <source>
        <dbReference type="Google" id="ProtNLM"/>
    </source>
</evidence>
<proteinExistence type="predicted"/>
<dbReference type="EMBL" id="BQFK01000001">
    <property type="protein sequence ID" value="GJJ42123.1"/>
    <property type="molecule type" value="Genomic_DNA"/>
</dbReference>
<feature type="transmembrane region" description="Helical" evidence="1">
    <location>
        <begin position="65"/>
        <end position="85"/>
    </location>
</feature>
<reference evidence="2 3" key="1">
    <citation type="submission" date="2021-11" db="EMBL/GenBank/DDBJ databases">
        <title>Whole genome sequences of diphtheriae toxin producing Corynebacterium ulcerans isolates from cats in Osaka, Japan.</title>
        <authorList>
            <person name="Umeda K."/>
            <person name="Hirai Y."/>
        </authorList>
    </citation>
    <scope>NUCLEOTIDE SEQUENCE [LARGE SCALE GENOMIC DNA]</scope>
    <source>
        <strain evidence="2 3">12109B-1</strain>
    </source>
</reference>
<gene>
    <name evidence="2" type="ORF">CULCOIPH005_03120</name>
</gene>
<comment type="caution">
    <text evidence="2">The sequence shown here is derived from an EMBL/GenBank/DDBJ whole genome shotgun (WGS) entry which is preliminary data.</text>
</comment>